<dbReference type="AlphaFoldDB" id="A0AAN6WJJ9"/>
<protein>
    <submittedName>
        <fullName evidence="2">Uncharacterized protein</fullName>
    </submittedName>
</protein>
<evidence type="ECO:0000256" key="1">
    <source>
        <dbReference type="SAM" id="SignalP"/>
    </source>
</evidence>
<keyword evidence="3" id="KW-1185">Reference proteome</keyword>
<comment type="caution">
    <text evidence="2">The sequence shown here is derived from an EMBL/GenBank/DDBJ whole genome shotgun (WGS) entry which is preliminary data.</text>
</comment>
<gene>
    <name evidence="2" type="ORF">QBC35DRAFT_478741</name>
</gene>
<proteinExistence type="predicted"/>
<feature type="chain" id="PRO_5043038480" evidence="1">
    <location>
        <begin position="18"/>
        <end position="156"/>
    </location>
</feature>
<accession>A0AAN6WJJ9</accession>
<dbReference type="EMBL" id="MU864608">
    <property type="protein sequence ID" value="KAK4182818.1"/>
    <property type="molecule type" value="Genomic_DNA"/>
</dbReference>
<dbReference type="Proteomes" id="UP001302126">
    <property type="component" value="Unassembled WGS sequence"/>
</dbReference>
<organism evidence="2 3">
    <name type="scientific">Podospora australis</name>
    <dbReference type="NCBI Taxonomy" id="1536484"/>
    <lineage>
        <taxon>Eukaryota</taxon>
        <taxon>Fungi</taxon>
        <taxon>Dikarya</taxon>
        <taxon>Ascomycota</taxon>
        <taxon>Pezizomycotina</taxon>
        <taxon>Sordariomycetes</taxon>
        <taxon>Sordariomycetidae</taxon>
        <taxon>Sordariales</taxon>
        <taxon>Podosporaceae</taxon>
        <taxon>Podospora</taxon>
    </lineage>
</organism>
<evidence type="ECO:0000313" key="2">
    <source>
        <dbReference type="EMBL" id="KAK4182818.1"/>
    </source>
</evidence>
<keyword evidence="1" id="KW-0732">Signal</keyword>
<reference evidence="2" key="2">
    <citation type="submission" date="2023-05" db="EMBL/GenBank/DDBJ databases">
        <authorList>
            <consortium name="Lawrence Berkeley National Laboratory"/>
            <person name="Steindorff A."/>
            <person name="Hensen N."/>
            <person name="Bonometti L."/>
            <person name="Westerberg I."/>
            <person name="Brannstrom I.O."/>
            <person name="Guillou S."/>
            <person name="Cros-Aarteil S."/>
            <person name="Calhoun S."/>
            <person name="Haridas S."/>
            <person name="Kuo A."/>
            <person name="Mondo S."/>
            <person name="Pangilinan J."/>
            <person name="Riley R."/>
            <person name="Labutti K."/>
            <person name="Andreopoulos B."/>
            <person name="Lipzen A."/>
            <person name="Chen C."/>
            <person name="Yanf M."/>
            <person name="Daum C."/>
            <person name="Ng V."/>
            <person name="Clum A."/>
            <person name="Ohm R."/>
            <person name="Martin F."/>
            <person name="Silar P."/>
            <person name="Natvig D."/>
            <person name="Lalanne C."/>
            <person name="Gautier V."/>
            <person name="Ament-Velasquez S.L."/>
            <person name="Kruys A."/>
            <person name="Hutchinson M.I."/>
            <person name="Powell A.J."/>
            <person name="Barry K."/>
            <person name="Miller A.N."/>
            <person name="Grigoriev I.V."/>
            <person name="Debuchy R."/>
            <person name="Gladieux P."/>
            <person name="Thoren M.H."/>
            <person name="Johannesson H."/>
        </authorList>
    </citation>
    <scope>NUCLEOTIDE SEQUENCE</scope>
    <source>
        <strain evidence="2">PSN309</strain>
    </source>
</reference>
<sequence length="156" mass="17087">MKSIISATILLSSLASATPVRREPGPYEITNFFASKTHNSAHQTFDFFVTAPSLPEPVNCHAGLDGGFGGATWLAYVWDGKCDNPAVTWTFNNPMVEYNVANPAIFNVTVDGVRGTYNMPARDITVWLNNEPNPFDNDVAYTGPANFSITQFFGEE</sequence>
<evidence type="ECO:0000313" key="3">
    <source>
        <dbReference type="Proteomes" id="UP001302126"/>
    </source>
</evidence>
<reference evidence="2" key="1">
    <citation type="journal article" date="2023" name="Mol. Phylogenet. Evol.">
        <title>Genome-scale phylogeny and comparative genomics of the fungal order Sordariales.</title>
        <authorList>
            <person name="Hensen N."/>
            <person name="Bonometti L."/>
            <person name="Westerberg I."/>
            <person name="Brannstrom I.O."/>
            <person name="Guillou S."/>
            <person name="Cros-Aarteil S."/>
            <person name="Calhoun S."/>
            <person name="Haridas S."/>
            <person name="Kuo A."/>
            <person name="Mondo S."/>
            <person name="Pangilinan J."/>
            <person name="Riley R."/>
            <person name="LaButti K."/>
            <person name="Andreopoulos B."/>
            <person name="Lipzen A."/>
            <person name="Chen C."/>
            <person name="Yan M."/>
            <person name="Daum C."/>
            <person name="Ng V."/>
            <person name="Clum A."/>
            <person name="Steindorff A."/>
            <person name="Ohm R.A."/>
            <person name="Martin F."/>
            <person name="Silar P."/>
            <person name="Natvig D.O."/>
            <person name="Lalanne C."/>
            <person name="Gautier V."/>
            <person name="Ament-Velasquez S.L."/>
            <person name="Kruys A."/>
            <person name="Hutchinson M.I."/>
            <person name="Powell A.J."/>
            <person name="Barry K."/>
            <person name="Miller A.N."/>
            <person name="Grigoriev I.V."/>
            <person name="Debuchy R."/>
            <person name="Gladieux P."/>
            <person name="Hiltunen Thoren M."/>
            <person name="Johannesson H."/>
        </authorList>
    </citation>
    <scope>NUCLEOTIDE SEQUENCE</scope>
    <source>
        <strain evidence="2">PSN309</strain>
    </source>
</reference>
<feature type="signal peptide" evidence="1">
    <location>
        <begin position="1"/>
        <end position="17"/>
    </location>
</feature>
<name>A0AAN6WJJ9_9PEZI</name>